<dbReference type="RefSeq" id="YP_009010078.1">
    <property type="nucleotide sequence ID" value="NC_023610.1"/>
</dbReference>
<organism evidence="2 3">
    <name type="scientific">Erwinia phage PhiEaH1</name>
    <dbReference type="NCBI Taxonomy" id="1401669"/>
    <lineage>
        <taxon>Viruses</taxon>
        <taxon>Duplodnaviria</taxon>
        <taxon>Heunggongvirae</taxon>
        <taxon>Uroviricota</taxon>
        <taxon>Caudoviricetes</taxon>
        <taxon>Chimalliviridae</taxon>
        <taxon>Iapetusvirus</taxon>
        <taxon>Iapetusvirus EaH1</taxon>
    </lineage>
</organism>
<evidence type="ECO:0000313" key="3">
    <source>
        <dbReference type="Proteomes" id="UP000204235"/>
    </source>
</evidence>
<sequence length="151" mass="16485">MYSLPIQRGVAVSLILDKFKIGDTISFQCYSTLAGGPFNRVKVTDQVSADTTKYFNFDAAAVHGQVIADENVPRGQIPLDYASYQYLVVTPAGDPTTKLVVGIPWIRADSITVESTRNAVGYFPNLSDAKLAELRLAISSVDISDFTINFE</sequence>
<name>W8CZD0_9CAUD</name>
<dbReference type="Proteomes" id="UP000204235">
    <property type="component" value="Segment"/>
</dbReference>
<reference evidence="2 3" key="1">
    <citation type="journal article" date="2014" name="FEMS Microbiol. Lett.">
        <title>The genome of the Erwinia amylovora phage PhiEaH1 reveals greater diversity and broadens the applicability of phages for the treatment of fire blight.</title>
        <authorList>
            <person name="Meczker K."/>
            <person name="Domotor D."/>
            <person name="Vass J."/>
            <person name="Rakhely G."/>
            <person name="Schneider G."/>
            <person name="Kovacs T."/>
        </authorList>
    </citation>
    <scope>NUCLEOTIDE SEQUENCE [LARGE SCALE GENOMIC DNA]</scope>
</reference>
<feature type="domain" description="SH3 fold" evidence="1">
    <location>
        <begin position="19"/>
        <end position="143"/>
    </location>
</feature>
<proteinExistence type="predicted"/>
<accession>W8CZD0</accession>
<protein>
    <recommendedName>
        <fullName evidence="1">SH3 fold domain-containing protein</fullName>
    </recommendedName>
</protein>
<dbReference type="KEGG" id="vg:18500924"/>
<keyword evidence="3" id="KW-1185">Reference proteome</keyword>
<dbReference type="GeneID" id="18500924"/>
<dbReference type="Pfam" id="PF20287">
    <property type="entry name" value="SH3DP"/>
    <property type="match status" value="1"/>
</dbReference>
<evidence type="ECO:0000259" key="1">
    <source>
        <dbReference type="Pfam" id="PF20287"/>
    </source>
</evidence>
<dbReference type="EMBL" id="KF623294">
    <property type="protein sequence ID" value="AGX01747.1"/>
    <property type="molecule type" value="Genomic_DNA"/>
</dbReference>
<dbReference type="InterPro" id="IPR046907">
    <property type="entry name" value="SH3DP"/>
</dbReference>
<dbReference type="OrthoDB" id="24443at10239"/>
<evidence type="ECO:0000313" key="2">
    <source>
        <dbReference type="EMBL" id="AGX01747.1"/>
    </source>
</evidence>